<dbReference type="InterPro" id="IPR009057">
    <property type="entry name" value="Homeodomain-like_sf"/>
</dbReference>
<evidence type="ECO:0000256" key="4">
    <source>
        <dbReference type="PROSITE-ProRule" id="PRU00335"/>
    </source>
</evidence>
<evidence type="ECO:0000256" key="3">
    <source>
        <dbReference type="ARBA" id="ARBA00023163"/>
    </source>
</evidence>
<protein>
    <submittedName>
        <fullName evidence="6">Transcriptional regulator, TetR family</fullName>
    </submittedName>
</protein>
<name>A0A1H4SKD6_9BRAD</name>
<organism evidence="6 7">
    <name type="scientific">Bradyrhizobium erythrophlei</name>
    <dbReference type="NCBI Taxonomy" id="1437360"/>
    <lineage>
        <taxon>Bacteria</taxon>
        <taxon>Pseudomonadati</taxon>
        <taxon>Pseudomonadota</taxon>
        <taxon>Alphaproteobacteria</taxon>
        <taxon>Hyphomicrobiales</taxon>
        <taxon>Nitrobacteraceae</taxon>
        <taxon>Bradyrhizobium</taxon>
    </lineage>
</organism>
<evidence type="ECO:0000256" key="2">
    <source>
        <dbReference type="ARBA" id="ARBA00023125"/>
    </source>
</evidence>
<keyword evidence="1" id="KW-0805">Transcription regulation</keyword>
<evidence type="ECO:0000256" key="1">
    <source>
        <dbReference type="ARBA" id="ARBA00023015"/>
    </source>
</evidence>
<dbReference type="InterPro" id="IPR050109">
    <property type="entry name" value="HTH-type_TetR-like_transc_reg"/>
</dbReference>
<evidence type="ECO:0000259" key="5">
    <source>
        <dbReference type="PROSITE" id="PS50977"/>
    </source>
</evidence>
<dbReference type="Proteomes" id="UP000198992">
    <property type="component" value="Unassembled WGS sequence"/>
</dbReference>
<dbReference type="Pfam" id="PF00440">
    <property type="entry name" value="TetR_N"/>
    <property type="match status" value="1"/>
</dbReference>
<reference evidence="6 7" key="1">
    <citation type="submission" date="2016-10" db="EMBL/GenBank/DDBJ databases">
        <authorList>
            <person name="de Groot N.N."/>
        </authorList>
    </citation>
    <scope>NUCLEOTIDE SEQUENCE [LARGE SCALE GENOMIC DNA]</scope>
    <source>
        <strain evidence="6 7">MT12</strain>
    </source>
</reference>
<dbReference type="PROSITE" id="PS50977">
    <property type="entry name" value="HTH_TETR_2"/>
    <property type="match status" value="1"/>
</dbReference>
<dbReference type="PANTHER" id="PTHR30055:SF238">
    <property type="entry name" value="MYCOFACTOCIN BIOSYNTHESIS TRANSCRIPTIONAL REGULATOR MFTR-RELATED"/>
    <property type="match status" value="1"/>
</dbReference>
<dbReference type="RefSeq" id="WP_092115234.1">
    <property type="nucleotide sequence ID" value="NZ_FNTH01000001.1"/>
</dbReference>
<dbReference type="InterPro" id="IPR041347">
    <property type="entry name" value="MftR_C"/>
</dbReference>
<dbReference type="EMBL" id="FNTH01000001">
    <property type="protein sequence ID" value="SEC44550.1"/>
    <property type="molecule type" value="Genomic_DNA"/>
</dbReference>
<evidence type="ECO:0000313" key="6">
    <source>
        <dbReference type="EMBL" id="SEC44550.1"/>
    </source>
</evidence>
<keyword evidence="2 4" id="KW-0238">DNA-binding</keyword>
<dbReference type="InterPro" id="IPR001647">
    <property type="entry name" value="HTH_TetR"/>
</dbReference>
<feature type="DNA-binding region" description="H-T-H motif" evidence="4">
    <location>
        <begin position="40"/>
        <end position="59"/>
    </location>
</feature>
<accession>A0A1H4SKD6</accession>
<dbReference type="GO" id="GO:0000976">
    <property type="term" value="F:transcription cis-regulatory region binding"/>
    <property type="evidence" value="ECO:0007669"/>
    <property type="project" value="TreeGrafter"/>
</dbReference>
<dbReference type="PANTHER" id="PTHR30055">
    <property type="entry name" value="HTH-TYPE TRANSCRIPTIONAL REGULATOR RUTR"/>
    <property type="match status" value="1"/>
</dbReference>
<dbReference type="AlphaFoldDB" id="A0A1H4SKD6"/>
<sequence length="197" mass="22329">MPDPLSKPEGLRERNRRQTLQHIAEVGIELFLAKGYEATTLDEIAAAAGISRRTFFYYFKSKDDILLAHLAGYDDELRASVLGHAAAGSPIDVVREALLDVAARFETSRLMAIIRLIRQSEALSASRYGNNLRREQVVFEALCEIWPDKERREPLRLVAMVSIGTLRLAVDKWIEQGRKRKLTTYVQDAFAKLKAEI</sequence>
<dbReference type="Pfam" id="PF17754">
    <property type="entry name" value="TetR_C_14"/>
    <property type="match status" value="1"/>
</dbReference>
<dbReference type="OrthoDB" id="9811084at2"/>
<dbReference type="PROSITE" id="PS01081">
    <property type="entry name" value="HTH_TETR_1"/>
    <property type="match status" value="1"/>
</dbReference>
<dbReference type="Gene3D" id="1.10.357.10">
    <property type="entry name" value="Tetracycline Repressor, domain 2"/>
    <property type="match status" value="1"/>
</dbReference>
<gene>
    <name evidence="6" type="ORF">SAMN05444164_1856</name>
</gene>
<dbReference type="InterPro" id="IPR023772">
    <property type="entry name" value="DNA-bd_HTH_TetR-type_CS"/>
</dbReference>
<dbReference type="SUPFAM" id="SSF46689">
    <property type="entry name" value="Homeodomain-like"/>
    <property type="match status" value="1"/>
</dbReference>
<feature type="domain" description="HTH tetR-type" evidence="5">
    <location>
        <begin position="17"/>
        <end position="77"/>
    </location>
</feature>
<evidence type="ECO:0000313" key="7">
    <source>
        <dbReference type="Proteomes" id="UP000198992"/>
    </source>
</evidence>
<proteinExistence type="predicted"/>
<dbReference type="PRINTS" id="PR00455">
    <property type="entry name" value="HTHTETR"/>
</dbReference>
<dbReference type="GO" id="GO:0003700">
    <property type="term" value="F:DNA-binding transcription factor activity"/>
    <property type="evidence" value="ECO:0007669"/>
    <property type="project" value="TreeGrafter"/>
</dbReference>
<keyword evidence="3" id="KW-0804">Transcription</keyword>